<dbReference type="AlphaFoldDB" id="A0A7C8MIT6"/>
<dbReference type="EMBL" id="JAADJZ010000006">
    <property type="protein sequence ID" value="KAF2874382.1"/>
    <property type="molecule type" value="Genomic_DNA"/>
</dbReference>
<keyword evidence="1" id="KW-0862">Zinc</keyword>
<evidence type="ECO:0000259" key="3">
    <source>
        <dbReference type="PROSITE" id="PS50103"/>
    </source>
</evidence>
<proteinExistence type="predicted"/>
<dbReference type="Proteomes" id="UP000481861">
    <property type="component" value="Unassembled WGS sequence"/>
</dbReference>
<gene>
    <name evidence="4" type="ORF">BDV95DRAFT_331494</name>
</gene>
<feature type="region of interest" description="Disordered" evidence="2">
    <location>
        <begin position="267"/>
        <end position="291"/>
    </location>
</feature>
<feature type="compositionally biased region" description="Low complexity" evidence="2">
    <location>
        <begin position="470"/>
        <end position="490"/>
    </location>
</feature>
<keyword evidence="5" id="KW-1185">Reference proteome</keyword>
<feature type="compositionally biased region" description="Gly residues" evidence="2">
    <location>
        <begin position="560"/>
        <end position="590"/>
    </location>
</feature>
<dbReference type="InterPro" id="IPR000571">
    <property type="entry name" value="Znf_CCCH"/>
</dbReference>
<name>A0A7C8MIT6_9PLEO</name>
<evidence type="ECO:0000313" key="5">
    <source>
        <dbReference type="Proteomes" id="UP000481861"/>
    </source>
</evidence>
<organism evidence="4 5">
    <name type="scientific">Massariosphaeria phaeospora</name>
    <dbReference type="NCBI Taxonomy" id="100035"/>
    <lineage>
        <taxon>Eukaryota</taxon>
        <taxon>Fungi</taxon>
        <taxon>Dikarya</taxon>
        <taxon>Ascomycota</taxon>
        <taxon>Pezizomycotina</taxon>
        <taxon>Dothideomycetes</taxon>
        <taxon>Pleosporomycetidae</taxon>
        <taxon>Pleosporales</taxon>
        <taxon>Pleosporales incertae sedis</taxon>
        <taxon>Massariosphaeria</taxon>
    </lineage>
</organism>
<feature type="region of interest" description="Disordered" evidence="2">
    <location>
        <begin position="307"/>
        <end position="392"/>
    </location>
</feature>
<feature type="domain" description="C3H1-type" evidence="3">
    <location>
        <begin position="204"/>
        <end position="233"/>
    </location>
</feature>
<accession>A0A7C8MIT6</accession>
<feature type="compositionally biased region" description="Basic and acidic residues" evidence="2">
    <location>
        <begin position="320"/>
        <end position="329"/>
    </location>
</feature>
<keyword evidence="1" id="KW-0863">Zinc-finger</keyword>
<feature type="region of interest" description="Disordered" evidence="2">
    <location>
        <begin position="426"/>
        <end position="604"/>
    </location>
</feature>
<comment type="caution">
    <text evidence="4">The sequence shown here is derived from an EMBL/GenBank/DDBJ whole genome shotgun (WGS) entry which is preliminary data.</text>
</comment>
<feature type="region of interest" description="Disordered" evidence="2">
    <location>
        <begin position="137"/>
        <end position="173"/>
    </location>
</feature>
<evidence type="ECO:0000313" key="4">
    <source>
        <dbReference type="EMBL" id="KAF2874382.1"/>
    </source>
</evidence>
<evidence type="ECO:0000256" key="2">
    <source>
        <dbReference type="SAM" id="MobiDB-lite"/>
    </source>
</evidence>
<feature type="compositionally biased region" description="Polar residues" evidence="2">
    <location>
        <begin position="532"/>
        <end position="549"/>
    </location>
</feature>
<reference evidence="4 5" key="1">
    <citation type="submission" date="2020-01" db="EMBL/GenBank/DDBJ databases">
        <authorList>
            <consortium name="DOE Joint Genome Institute"/>
            <person name="Haridas S."/>
            <person name="Albert R."/>
            <person name="Binder M."/>
            <person name="Bloem J."/>
            <person name="Labutti K."/>
            <person name="Salamov A."/>
            <person name="Andreopoulos B."/>
            <person name="Baker S.E."/>
            <person name="Barry K."/>
            <person name="Bills G."/>
            <person name="Bluhm B.H."/>
            <person name="Cannon C."/>
            <person name="Castanera R."/>
            <person name="Culley D.E."/>
            <person name="Daum C."/>
            <person name="Ezra D."/>
            <person name="Gonzalez J.B."/>
            <person name="Henrissat B."/>
            <person name="Kuo A."/>
            <person name="Liang C."/>
            <person name="Lipzen A."/>
            <person name="Lutzoni F."/>
            <person name="Magnuson J."/>
            <person name="Mondo S."/>
            <person name="Nolan M."/>
            <person name="Ohm R."/>
            <person name="Pangilinan J."/>
            <person name="Park H.-J.H."/>
            <person name="Ramirez L."/>
            <person name="Alfaro M."/>
            <person name="Sun H."/>
            <person name="Tritt A."/>
            <person name="Yoshinaga Y."/>
            <person name="Zwiers L.-H.L."/>
            <person name="Turgeon B.G."/>
            <person name="Goodwin S.B."/>
            <person name="Spatafora J.W."/>
            <person name="Crous P.W."/>
            <person name="Grigoriev I.V."/>
        </authorList>
    </citation>
    <scope>NUCLEOTIDE SEQUENCE [LARGE SCALE GENOMIC DNA]</scope>
    <source>
        <strain evidence="4 5">CBS 611.86</strain>
    </source>
</reference>
<keyword evidence="1" id="KW-0479">Metal-binding</keyword>
<feature type="compositionally biased region" description="Low complexity" evidence="2">
    <location>
        <begin position="345"/>
        <end position="381"/>
    </location>
</feature>
<dbReference type="PROSITE" id="PS50103">
    <property type="entry name" value="ZF_C3H1"/>
    <property type="match status" value="1"/>
</dbReference>
<feature type="zinc finger region" description="C3H1-type" evidence="1">
    <location>
        <begin position="204"/>
        <end position="233"/>
    </location>
</feature>
<sequence>MGLLQPSESASHAPQLPLAENVRLYILREPGNVMVPLVPADQLPFEIQGVPRLLSHRQMAEAGWKFVKETNAPPTPLSMQSPMQHAASQRPAQASSPTAAILQSPTPLPMSPRFRAPDHQVRDIADQPQRTIVVQGTRSGHDTIPAPPTRPWSSGERAGVRTPGIPPTGDYSRSFTDTIASVYPKDAQRLGYRTLPPSGVDPDPSKKEYCTYYLRTGDCGYIATGCRFKHEMPSVDKLRELGFTRGIPQWYKEKAAIRTRGPTWMEQRMNHGKDGEQDPTAEPATPRVFPDPATFKARREIQDEPAILKTISEVQPNKPSTEDASERPLQDLNLLIDIDEPPIPSSSHSSHSSSATVESGAARSSSSRASSITPSPAIAPNAPVPSQATRDPTRYIRRHSEISMSSDENGEVAQKLVPRRIAALQKASKETRVPAPPSAAVTGPTIGPVVSTPTPTTPARKNGLFKSQHSPASNGPSTTTTAATAATAAKPKPKPKSKNPPTPHTTSSARRSDKPPTTHAKPTAKRSATPDLESQITKLTRQVGNQTKNARGKDARSSGGAAGPGGNGAGAGAGGSAGPNGSGAVAGGAGKRTRTRARVVEDLI</sequence>
<feature type="compositionally biased region" description="Low complexity" evidence="2">
    <location>
        <begin position="86"/>
        <end position="100"/>
    </location>
</feature>
<dbReference type="OrthoDB" id="5355510at2759"/>
<dbReference type="GO" id="GO:0008270">
    <property type="term" value="F:zinc ion binding"/>
    <property type="evidence" value="ECO:0007669"/>
    <property type="project" value="UniProtKB-KW"/>
</dbReference>
<feature type="compositionally biased region" description="Low complexity" evidence="2">
    <location>
        <begin position="441"/>
        <end position="458"/>
    </location>
</feature>
<protein>
    <recommendedName>
        <fullName evidence="3">C3H1-type domain-containing protein</fullName>
    </recommendedName>
</protein>
<evidence type="ECO:0000256" key="1">
    <source>
        <dbReference type="PROSITE-ProRule" id="PRU00723"/>
    </source>
</evidence>
<feature type="region of interest" description="Disordered" evidence="2">
    <location>
        <begin position="71"/>
        <end position="109"/>
    </location>
</feature>